<dbReference type="SUPFAM" id="SSF56112">
    <property type="entry name" value="Protein kinase-like (PK-like)"/>
    <property type="match status" value="1"/>
</dbReference>
<evidence type="ECO:0000313" key="4">
    <source>
        <dbReference type="Proteomes" id="UP000002730"/>
    </source>
</evidence>
<keyword evidence="4" id="KW-1185">Reference proteome</keyword>
<dbReference type="KEGG" id="ccb:Clocel_0276"/>
<organism evidence="3 4">
    <name type="scientific">Clostridium cellulovorans (strain ATCC 35296 / DSM 3052 / OCM 3 / 743B)</name>
    <dbReference type="NCBI Taxonomy" id="573061"/>
    <lineage>
        <taxon>Bacteria</taxon>
        <taxon>Bacillati</taxon>
        <taxon>Bacillota</taxon>
        <taxon>Clostridia</taxon>
        <taxon>Eubacteriales</taxon>
        <taxon>Clostridiaceae</taxon>
        <taxon>Clostridium</taxon>
    </lineage>
</organism>
<dbReference type="OrthoDB" id="9800774at2"/>
<dbReference type="eggNOG" id="COG2334">
    <property type="taxonomic scope" value="Bacteria"/>
</dbReference>
<dbReference type="AlphaFoldDB" id="D9SPK9"/>
<evidence type="ECO:0000256" key="1">
    <source>
        <dbReference type="ARBA" id="ARBA00038240"/>
    </source>
</evidence>
<dbReference type="GO" id="GO:0009088">
    <property type="term" value="P:threonine biosynthetic process"/>
    <property type="evidence" value="ECO:0007669"/>
    <property type="project" value="TreeGrafter"/>
</dbReference>
<keyword evidence="3" id="KW-0808">Transferase</keyword>
<name>D9SPK9_CLOC7</name>
<dbReference type="Gene3D" id="3.30.200.20">
    <property type="entry name" value="Phosphorylase Kinase, domain 1"/>
    <property type="match status" value="1"/>
</dbReference>
<dbReference type="Proteomes" id="UP000002730">
    <property type="component" value="Chromosome"/>
</dbReference>
<comment type="similarity">
    <text evidence="1">Belongs to the pseudomonas-type ThrB family.</text>
</comment>
<dbReference type="InterPro" id="IPR050249">
    <property type="entry name" value="Pseudomonas-type_ThrB"/>
</dbReference>
<dbReference type="InterPro" id="IPR011009">
    <property type="entry name" value="Kinase-like_dom_sf"/>
</dbReference>
<dbReference type="RefSeq" id="WP_010075177.1">
    <property type="nucleotide sequence ID" value="NC_014393.1"/>
</dbReference>
<evidence type="ECO:0000313" key="3">
    <source>
        <dbReference type="EMBL" id="ADL50058.1"/>
    </source>
</evidence>
<dbReference type="STRING" id="573061.Clocel_0276"/>
<proteinExistence type="inferred from homology"/>
<dbReference type="Pfam" id="PF01636">
    <property type="entry name" value="APH"/>
    <property type="match status" value="1"/>
</dbReference>
<dbReference type="InterPro" id="IPR002575">
    <property type="entry name" value="Aminoglycoside_PTrfase"/>
</dbReference>
<dbReference type="PANTHER" id="PTHR21064:SF6">
    <property type="entry name" value="AMINOGLYCOSIDE PHOSPHOTRANSFERASE DOMAIN-CONTAINING PROTEIN"/>
    <property type="match status" value="1"/>
</dbReference>
<dbReference type="Gene3D" id="3.90.1200.10">
    <property type="match status" value="1"/>
</dbReference>
<feature type="domain" description="Aminoglycoside phosphotransferase" evidence="2">
    <location>
        <begin position="42"/>
        <end position="265"/>
    </location>
</feature>
<dbReference type="EMBL" id="CP002160">
    <property type="protein sequence ID" value="ADL50058.1"/>
    <property type="molecule type" value="Genomic_DNA"/>
</dbReference>
<evidence type="ECO:0000259" key="2">
    <source>
        <dbReference type="Pfam" id="PF01636"/>
    </source>
</evidence>
<sequence>MDNLFPVEVSVVSSNELCDYITQEYFPNELIKCRLFYRGVHDIYKVIVGNKEFYFKVYRQGIRTMEEIQTEINLLNKLKVSGIEVAFPVGNCDGKSILQFNTVNGTRYGVLYTAVGIDEFDSIEETSKLNEKLGSYIASIHNAWDKCDPEICKRNLDQHLFIDNSMEAIRQFSNVHNFDIDFLEDVAKNLKKKLAALTTERPQYGICHGDIYSGNIRLDANNNPILFDFDFCGNGWRAYDISMYAFPFSMGSDVSTLKKREQRKIEFLNGYNKVRAMNESEVNSIAIFIPFRRIFNIGTLYISFLQNTWGDCAVIRNVDEDIIMLKKWLELNPIF</sequence>
<dbReference type="PANTHER" id="PTHR21064">
    <property type="entry name" value="AMINOGLYCOSIDE PHOSPHOTRANSFERASE DOMAIN-CONTAINING PROTEIN-RELATED"/>
    <property type="match status" value="1"/>
</dbReference>
<protein>
    <submittedName>
        <fullName evidence="3">Aminoglycoside phosphotransferase</fullName>
    </submittedName>
</protein>
<dbReference type="HOGENOM" id="CLU_044821_0_0_9"/>
<reference evidence="3 4" key="1">
    <citation type="submission" date="2010-08" db="EMBL/GenBank/DDBJ databases">
        <title>Complete sequence of Clostridium cellulovorans 743B.</title>
        <authorList>
            <consortium name="US DOE Joint Genome Institute"/>
            <person name="Lucas S."/>
            <person name="Copeland A."/>
            <person name="Lapidus A."/>
            <person name="Cheng J.-F."/>
            <person name="Bruce D."/>
            <person name="Goodwin L."/>
            <person name="Pitluck S."/>
            <person name="Chertkov O."/>
            <person name="Detter J.C."/>
            <person name="Han C."/>
            <person name="Tapia R."/>
            <person name="Land M."/>
            <person name="Hauser L."/>
            <person name="Chang Y.-J."/>
            <person name="Jeffries C."/>
            <person name="Kyrpides N."/>
            <person name="Ivanova N."/>
            <person name="Mikhailova N."/>
            <person name="Hemme C.L."/>
            <person name="Woyke T."/>
        </authorList>
    </citation>
    <scope>NUCLEOTIDE SEQUENCE [LARGE SCALE GENOMIC DNA]</scope>
    <source>
        <strain evidence="4">ATCC 35296 / DSM 3052 / OCM 3 / 743B</strain>
    </source>
</reference>
<dbReference type="GO" id="GO:0004413">
    <property type="term" value="F:homoserine kinase activity"/>
    <property type="evidence" value="ECO:0007669"/>
    <property type="project" value="TreeGrafter"/>
</dbReference>
<accession>D9SPK9</accession>
<gene>
    <name evidence="3" type="ordered locus">Clocel_0276</name>
</gene>